<evidence type="ECO:0008006" key="10">
    <source>
        <dbReference type="Google" id="ProtNLM"/>
    </source>
</evidence>
<keyword evidence="9" id="KW-1185">Reference proteome</keyword>
<feature type="compositionally biased region" description="Pro residues" evidence="3">
    <location>
        <begin position="173"/>
        <end position="200"/>
    </location>
</feature>
<feature type="short sequence motif" description="TFG box" evidence="2">
    <location>
        <begin position="519"/>
        <end position="539"/>
    </location>
</feature>
<dbReference type="SMART" id="SM01199">
    <property type="entry name" value="FDF"/>
    <property type="match status" value="1"/>
</dbReference>
<feature type="domain" description="Sm" evidence="7">
    <location>
        <begin position="1"/>
        <end position="82"/>
    </location>
</feature>
<dbReference type="PROSITE" id="PS51512">
    <property type="entry name" value="DFDF"/>
    <property type="match status" value="1"/>
</dbReference>
<dbReference type="InterPro" id="IPR025768">
    <property type="entry name" value="TFG_box"/>
</dbReference>
<dbReference type="GO" id="GO:0000932">
    <property type="term" value="C:P-body"/>
    <property type="evidence" value="ECO:0007669"/>
    <property type="project" value="TreeGrafter"/>
</dbReference>
<dbReference type="InterPro" id="IPR025762">
    <property type="entry name" value="DFDF"/>
</dbReference>
<feature type="compositionally biased region" description="Low complexity" evidence="3">
    <location>
        <begin position="357"/>
        <end position="370"/>
    </location>
</feature>
<dbReference type="GO" id="GO:0034063">
    <property type="term" value="P:stress granule assembly"/>
    <property type="evidence" value="ECO:0007669"/>
    <property type="project" value="TreeGrafter"/>
</dbReference>
<evidence type="ECO:0000256" key="2">
    <source>
        <dbReference type="PROSITE-ProRule" id="PRU00869"/>
    </source>
</evidence>
<dbReference type="InterPro" id="IPR025761">
    <property type="entry name" value="FFD_box"/>
</dbReference>
<feature type="compositionally biased region" description="Low complexity" evidence="3">
    <location>
        <begin position="324"/>
        <end position="339"/>
    </location>
</feature>
<organism evidence="8 9">
    <name type="scientific">Blastomyces percursus</name>
    <dbReference type="NCBI Taxonomy" id="1658174"/>
    <lineage>
        <taxon>Eukaryota</taxon>
        <taxon>Fungi</taxon>
        <taxon>Dikarya</taxon>
        <taxon>Ascomycota</taxon>
        <taxon>Pezizomycotina</taxon>
        <taxon>Eurotiomycetes</taxon>
        <taxon>Eurotiomycetidae</taxon>
        <taxon>Onygenales</taxon>
        <taxon>Ajellomycetaceae</taxon>
        <taxon>Blastomyces</taxon>
    </lineage>
</organism>
<gene>
    <name evidence="8" type="ORF">ACJ73_08714</name>
</gene>
<dbReference type="PROSITE" id="PS51536">
    <property type="entry name" value="TFG"/>
    <property type="match status" value="1"/>
</dbReference>
<feature type="compositionally biased region" description="Basic and acidic residues" evidence="3">
    <location>
        <begin position="506"/>
        <end position="532"/>
    </location>
</feature>
<dbReference type="InterPro" id="IPR019050">
    <property type="entry name" value="FDF_dom"/>
</dbReference>
<evidence type="ECO:0000259" key="4">
    <source>
        <dbReference type="PROSITE" id="PS51512"/>
    </source>
</evidence>
<feature type="region of interest" description="Disordered" evidence="3">
    <location>
        <begin position="497"/>
        <end position="596"/>
    </location>
</feature>
<dbReference type="AlphaFoldDB" id="A0A1J9PRH3"/>
<evidence type="ECO:0000259" key="7">
    <source>
        <dbReference type="PROSITE" id="PS52002"/>
    </source>
</evidence>
<feature type="compositionally biased region" description="Basic and acidic residues" evidence="3">
    <location>
        <begin position="390"/>
        <end position="406"/>
    </location>
</feature>
<feature type="region of interest" description="Disordered" evidence="3">
    <location>
        <begin position="459"/>
        <end position="485"/>
    </location>
</feature>
<evidence type="ECO:0000259" key="6">
    <source>
        <dbReference type="PROSITE" id="PS51536"/>
    </source>
</evidence>
<reference evidence="8 9" key="1">
    <citation type="submission" date="2015-08" db="EMBL/GenBank/DDBJ databases">
        <title>Emmonsia species relationships and genome sequence.</title>
        <authorList>
            <person name="Cuomo C.A."/>
            <person name="Schwartz I.S."/>
            <person name="Kenyon C."/>
            <person name="De Hoog G.S."/>
            <person name="Govender N.P."/>
            <person name="Botha A."/>
            <person name="Moreno L."/>
            <person name="De Vries M."/>
            <person name="Munoz J.F."/>
            <person name="Stielow J.B."/>
        </authorList>
    </citation>
    <scope>NUCLEOTIDE SEQUENCE [LARGE SCALE GENOMIC DNA]</scope>
    <source>
        <strain evidence="8 9">EI222</strain>
    </source>
</reference>
<evidence type="ECO:0000313" key="9">
    <source>
        <dbReference type="Proteomes" id="UP000242791"/>
    </source>
</evidence>
<sequence>MDMNHFIGQRFNLISKSDIRYVGTLHEINPEDSTIALENVISHGTEGRRGNPAEEIAPSASVYEYIVFRGSDVKDISVAEEQKENQQPEPPQVPNDPAILGSGTRPAPAQGPPRGQSNQFPPPPPGARKPPPGYPQQHPFPGYYNPYGQRFGPSGFPPGPGFPNAPCGAPQGWYPPPGQGFPQPPGQFPPPQMPIGPPQQPQQGQQQQRAGGPQSLQPPNVPKSTSELPVGDKVPGKPMTPVSAQPPPPTEPKPSIPNPTAPTTLPTTTQKQATAAPVATVAPTLSAAAAAAPASSTPSKAPPAGPKAGRVVPAIPISKPAVPTTAAATVTTTSGNATTQSPVQQNTRATSTAMQDATRVATAAVAAAMAKLPQPPTQGSQPGETAVETVTKKVNEMKPYDGDRASRGAHQNTRGGRGGHRGAHHHPQPKKVEVPTTDYDFESANAKFNKQDLVKEAIASGSPLGESEHHAVNGTSPTGVADKINGTGAHVAYNKASSFFDNISSESRDREEGVRGKTSGREWRGEEEKKNIETFGQGSIDGGYRGGYRGRGRGRGYGGPRGGRGAYTRGYTGGRGRGGFRGGRGASHATGVPTSS</sequence>
<dbReference type="Pfam" id="PF12701">
    <property type="entry name" value="LSM14"/>
    <property type="match status" value="1"/>
</dbReference>
<dbReference type="STRING" id="1658174.A0A1J9PRH3"/>
<dbReference type="PANTHER" id="PTHR13586">
    <property type="entry name" value="SCD6 PROTEIN-RELATED"/>
    <property type="match status" value="1"/>
</dbReference>
<feature type="compositionally biased region" description="Basic residues" evidence="3">
    <location>
        <begin position="417"/>
        <end position="429"/>
    </location>
</feature>
<evidence type="ECO:0000313" key="8">
    <source>
        <dbReference type="EMBL" id="OJD18514.1"/>
    </source>
</evidence>
<dbReference type="Pfam" id="PF09532">
    <property type="entry name" value="FDF"/>
    <property type="match status" value="1"/>
</dbReference>
<feature type="domain" description="DFDF" evidence="4">
    <location>
        <begin position="427"/>
        <end position="463"/>
    </location>
</feature>
<dbReference type="PANTHER" id="PTHR13586:SF0">
    <property type="entry name" value="TRAILER HITCH, ISOFORM H"/>
    <property type="match status" value="1"/>
</dbReference>
<evidence type="ECO:0000256" key="1">
    <source>
        <dbReference type="PROSITE-ProRule" id="PRU00846"/>
    </source>
</evidence>
<protein>
    <recommendedName>
        <fullName evidence="10">FFD box profile domain-containing protein</fullName>
    </recommendedName>
</protein>
<dbReference type="OrthoDB" id="21539at2759"/>
<dbReference type="VEuPathDB" id="FungiDB:ACJ73_08714"/>
<dbReference type="SMART" id="SM01271">
    <property type="entry name" value="LSM14"/>
    <property type="match status" value="1"/>
</dbReference>
<dbReference type="CDD" id="cd01736">
    <property type="entry name" value="LSm14_N"/>
    <property type="match status" value="1"/>
</dbReference>
<name>A0A1J9PRH3_9EURO</name>
<dbReference type="Gene3D" id="2.30.30.100">
    <property type="match status" value="1"/>
</dbReference>
<dbReference type="InterPro" id="IPR025609">
    <property type="entry name" value="Lsm14-like_N"/>
</dbReference>
<feature type="compositionally biased region" description="Pro residues" evidence="3">
    <location>
        <begin position="120"/>
        <end position="134"/>
    </location>
</feature>
<feature type="region of interest" description="Disordered" evidence="3">
    <location>
        <begin position="80"/>
        <end position="436"/>
    </location>
</feature>
<feature type="domain" description="FFD box profile" evidence="5">
    <location>
        <begin position="491"/>
        <end position="507"/>
    </location>
</feature>
<feature type="compositionally biased region" description="Gly residues" evidence="3">
    <location>
        <begin position="555"/>
        <end position="585"/>
    </location>
</feature>
<dbReference type="PROSITE" id="PS51513">
    <property type="entry name" value="FFD"/>
    <property type="match status" value="1"/>
</dbReference>
<dbReference type="Proteomes" id="UP000242791">
    <property type="component" value="Unassembled WGS sequence"/>
</dbReference>
<dbReference type="GO" id="GO:0003729">
    <property type="term" value="F:mRNA binding"/>
    <property type="evidence" value="ECO:0007669"/>
    <property type="project" value="TreeGrafter"/>
</dbReference>
<feature type="compositionally biased region" description="Low complexity" evidence="3">
    <location>
        <begin position="261"/>
        <end position="299"/>
    </location>
</feature>
<evidence type="ECO:0000259" key="5">
    <source>
        <dbReference type="PROSITE" id="PS51513"/>
    </source>
</evidence>
<dbReference type="GO" id="GO:0033962">
    <property type="term" value="P:P-body assembly"/>
    <property type="evidence" value="ECO:0007669"/>
    <property type="project" value="TreeGrafter"/>
</dbReference>
<feature type="compositionally biased region" description="Low complexity" evidence="3">
    <location>
        <begin position="201"/>
        <end position="217"/>
    </location>
</feature>
<feature type="compositionally biased region" description="Pro residues" evidence="3">
    <location>
        <begin position="244"/>
        <end position="260"/>
    </location>
</feature>
<feature type="short sequence motif" description="FFD box" evidence="1">
    <location>
        <begin position="491"/>
        <end position="507"/>
    </location>
</feature>
<dbReference type="SUPFAM" id="SSF50182">
    <property type="entry name" value="Sm-like ribonucleoproteins"/>
    <property type="match status" value="1"/>
</dbReference>
<feature type="compositionally biased region" description="Low complexity" evidence="3">
    <location>
        <begin position="135"/>
        <end position="144"/>
    </location>
</feature>
<proteinExistence type="predicted"/>
<comment type="caution">
    <text evidence="8">The sequence shown here is derived from an EMBL/GenBank/DDBJ whole genome shotgun (WGS) entry which is preliminary data.</text>
</comment>
<dbReference type="EMBL" id="LGTZ01002151">
    <property type="protein sequence ID" value="OJD18514.1"/>
    <property type="molecule type" value="Genomic_DNA"/>
</dbReference>
<feature type="compositionally biased region" description="Polar residues" evidence="3">
    <location>
        <begin position="340"/>
        <end position="355"/>
    </location>
</feature>
<dbReference type="PROSITE" id="PS52002">
    <property type="entry name" value="SM"/>
    <property type="match status" value="1"/>
</dbReference>
<dbReference type="InterPro" id="IPR047575">
    <property type="entry name" value="Sm"/>
</dbReference>
<evidence type="ECO:0000256" key="3">
    <source>
        <dbReference type="SAM" id="MobiDB-lite"/>
    </source>
</evidence>
<dbReference type="InterPro" id="IPR010920">
    <property type="entry name" value="LSM_dom_sf"/>
</dbReference>
<accession>A0A1J9PRH3</accession>
<feature type="domain" description="TFG box profile" evidence="6">
    <location>
        <begin position="519"/>
        <end position="539"/>
    </location>
</feature>